<feature type="domain" description="BPL/LPL catalytic" evidence="1">
    <location>
        <begin position="1"/>
        <end position="85"/>
    </location>
</feature>
<evidence type="ECO:0000313" key="3">
    <source>
        <dbReference type="Proteomes" id="UP001550739"/>
    </source>
</evidence>
<accession>A0ABV3A1H2</accession>
<organism evidence="2 3">
    <name type="scientific">Streptomyces sp. 900129855</name>
    <dbReference type="NCBI Taxonomy" id="3155129"/>
    <lineage>
        <taxon>Bacteria</taxon>
        <taxon>Bacillati</taxon>
        <taxon>Actinomycetota</taxon>
        <taxon>Actinomycetes</taxon>
        <taxon>Kitasatosporales</taxon>
        <taxon>Streptomycetaceae</taxon>
        <taxon>Streptomyces</taxon>
    </lineage>
</organism>
<keyword evidence="3" id="KW-1185">Reference proteome</keyword>
<dbReference type="RefSeq" id="WP_361710755.1">
    <property type="nucleotide sequence ID" value="NZ_JBEZVE010000071.1"/>
</dbReference>
<dbReference type="PROSITE" id="PS51733">
    <property type="entry name" value="BPL_LPL_CATALYTIC"/>
    <property type="match status" value="1"/>
</dbReference>
<sequence>MWTPDHRKIASIGMRISGGVTSHRFALNVDPDLDVHATFTACALPGVRMTSLARLAAELRRPTPTEEQVRDAVADAATAELAPSRTP</sequence>
<evidence type="ECO:0000313" key="2">
    <source>
        <dbReference type="EMBL" id="MEU3788070.1"/>
    </source>
</evidence>
<protein>
    <recommendedName>
        <fullName evidence="1">BPL/LPL catalytic domain-containing protein</fullName>
    </recommendedName>
</protein>
<dbReference type="PANTHER" id="PTHR10993">
    <property type="entry name" value="OCTANOYLTRANSFERASE"/>
    <property type="match status" value="1"/>
</dbReference>
<dbReference type="Proteomes" id="UP001550739">
    <property type="component" value="Unassembled WGS sequence"/>
</dbReference>
<dbReference type="InterPro" id="IPR045864">
    <property type="entry name" value="aa-tRNA-synth_II/BPL/LPL"/>
</dbReference>
<dbReference type="Pfam" id="PF21948">
    <property type="entry name" value="LplA-B_cat"/>
    <property type="match status" value="1"/>
</dbReference>
<comment type="caution">
    <text evidence="2">The sequence shown here is derived from an EMBL/GenBank/DDBJ whole genome shotgun (WGS) entry which is preliminary data.</text>
</comment>
<dbReference type="InterPro" id="IPR004143">
    <property type="entry name" value="BPL_LPL_catalytic"/>
</dbReference>
<reference evidence="2 3" key="1">
    <citation type="submission" date="2024-06" db="EMBL/GenBank/DDBJ databases">
        <title>The Natural Products Discovery Center: Release of the First 8490 Sequenced Strains for Exploring Actinobacteria Biosynthetic Diversity.</title>
        <authorList>
            <person name="Kalkreuter E."/>
            <person name="Kautsar S.A."/>
            <person name="Yang D."/>
            <person name="Bader C.D."/>
            <person name="Teijaro C.N."/>
            <person name="Fluegel L."/>
            <person name="Davis C.M."/>
            <person name="Simpson J.R."/>
            <person name="Lauterbach L."/>
            <person name="Steele A.D."/>
            <person name="Gui C."/>
            <person name="Meng S."/>
            <person name="Li G."/>
            <person name="Viehrig K."/>
            <person name="Ye F."/>
            <person name="Su P."/>
            <person name="Kiefer A.F."/>
            <person name="Nichols A."/>
            <person name="Cepeda A.J."/>
            <person name="Yan W."/>
            <person name="Fan B."/>
            <person name="Jiang Y."/>
            <person name="Adhikari A."/>
            <person name="Zheng C.-J."/>
            <person name="Schuster L."/>
            <person name="Cowan T.M."/>
            <person name="Smanski M.J."/>
            <person name="Chevrette M.G."/>
            <person name="De Carvalho L.P.S."/>
            <person name="Shen B."/>
        </authorList>
    </citation>
    <scope>NUCLEOTIDE SEQUENCE [LARGE SCALE GENOMIC DNA]</scope>
    <source>
        <strain evidence="2 3">NPDC033843</strain>
    </source>
</reference>
<proteinExistence type="predicted"/>
<gene>
    <name evidence="2" type="ORF">AB0E89_47545</name>
</gene>
<evidence type="ECO:0000259" key="1">
    <source>
        <dbReference type="PROSITE" id="PS51733"/>
    </source>
</evidence>
<dbReference type="Gene3D" id="3.30.930.10">
    <property type="entry name" value="Bira Bifunctional Protein, Domain 2"/>
    <property type="match status" value="1"/>
</dbReference>
<name>A0ABV3A1H2_9ACTN</name>
<dbReference type="SUPFAM" id="SSF55681">
    <property type="entry name" value="Class II aaRS and biotin synthetases"/>
    <property type="match status" value="1"/>
</dbReference>
<dbReference type="EMBL" id="JBEZVE010000071">
    <property type="protein sequence ID" value="MEU3788070.1"/>
    <property type="molecule type" value="Genomic_DNA"/>
</dbReference>
<dbReference type="PANTHER" id="PTHR10993:SF7">
    <property type="entry name" value="LIPOYLTRANSFERASE 2, MITOCHONDRIAL-RELATED"/>
    <property type="match status" value="1"/>
</dbReference>